<comment type="cofactor">
    <cofactor evidence="1">
        <name>FAD</name>
        <dbReference type="ChEBI" id="CHEBI:57692"/>
    </cofactor>
</comment>
<dbReference type="KEGG" id="acab:QRX50_42335"/>
<dbReference type="Proteomes" id="UP001236014">
    <property type="component" value="Chromosome"/>
</dbReference>
<evidence type="ECO:0000259" key="6">
    <source>
        <dbReference type="Pfam" id="PF00441"/>
    </source>
</evidence>
<evidence type="ECO:0000256" key="2">
    <source>
        <dbReference type="ARBA" id="ARBA00009347"/>
    </source>
</evidence>
<keyword evidence="3" id="KW-0285">Flavoprotein</keyword>
<dbReference type="SUPFAM" id="SSF56645">
    <property type="entry name" value="Acyl-CoA dehydrogenase NM domain-like"/>
    <property type="match status" value="1"/>
</dbReference>
<keyword evidence="5 8" id="KW-0560">Oxidoreductase</keyword>
<sequence length="372" mass="38084">MSELPTPDLLYSEVEEDLRASVRDLLTDQASPAALLARVETSEPYDLKLWKTLAADLGAAGLMVPEELGGHGASARETAVVLEELGRSVAPVPFLGSAVLATSALLAAGGSVAAELLPRLAAGELTGALAVPLSTAPGAAFPATVSVNGDGTLSGRAGTVVDASVAELLVVPATGPDGPGLYAVEASAAQVTELVSFDLTRRVADVELANAAARLVVSGAAAEAALDNALTTAAGLLASEQTGLTEWALTTTVTYLKGRYQFGRPVGGFQSLKHRLANLYTDLVNARATARYAADALAGGFDVPIAVAVAQARVAPIAVHAVEEAIQLHGGIGMTWEHPAHLFLKRAKSDELAFGTPGRHRARLADLVDLPA</sequence>
<dbReference type="Gene3D" id="1.10.540.10">
    <property type="entry name" value="Acyl-CoA dehydrogenase/oxidase, N-terminal domain"/>
    <property type="match status" value="1"/>
</dbReference>
<evidence type="ECO:0000313" key="8">
    <source>
        <dbReference type="EMBL" id="WIX77969.1"/>
    </source>
</evidence>
<dbReference type="Gene3D" id="1.20.140.10">
    <property type="entry name" value="Butyryl-CoA Dehydrogenase, subunit A, domain 3"/>
    <property type="match status" value="1"/>
</dbReference>
<keyword evidence="9" id="KW-1185">Reference proteome</keyword>
<feature type="domain" description="Acyl-CoA dehydrogenase/oxidase C-terminal" evidence="6">
    <location>
        <begin position="229"/>
        <end position="365"/>
    </location>
</feature>
<name>A0A9Y2IDK2_9PSEU</name>
<keyword evidence="4" id="KW-0274">FAD</keyword>
<dbReference type="InterPro" id="IPR009075">
    <property type="entry name" value="AcylCo_DH/oxidase_C"/>
</dbReference>
<dbReference type="InterPro" id="IPR009100">
    <property type="entry name" value="AcylCoA_DH/oxidase_NM_dom_sf"/>
</dbReference>
<evidence type="ECO:0000313" key="9">
    <source>
        <dbReference type="Proteomes" id="UP001236014"/>
    </source>
</evidence>
<dbReference type="EC" id="1.-.-.-" evidence="8"/>
<dbReference type="PANTHER" id="PTHR43884:SF20">
    <property type="entry name" value="ACYL-COA DEHYDROGENASE FADE28"/>
    <property type="match status" value="1"/>
</dbReference>
<dbReference type="SUPFAM" id="SSF47203">
    <property type="entry name" value="Acyl-CoA dehydrogenase C-terminal domain-like"/>
    <property type="match status" value="1"/>
</dbReference>
<dbReference type="Pfam" id="PF00441">
    <property type="entry name" value="Acyl-CoA_dh_1"/>
    <property type="match status" value="1"/>
</dbReference>
<dbReference type="InterPro" id="IPR013786">
    <property type="entry name" value="AcylCoA_DH/ox_N"/>
</dbReference>
<accession>A0A9Y2IDK2</accession>
<evidence type="ECO:0000256" key="3">
    <source>
        <dbReference type="ARBA" id="ARBA00022630"/>
    </source>
</evidence>
<dbReference type="InterPro" id="IPR036250">
    <property type="entry name" value="AcylCo_DH-like_C"/>
</dbReference>
<protein>
    <submittedName>
        <fullName evidence="8">Acyl-CoA dehydrogenase family protein</fullName>
        <ecNumber evidence="8">1.-.-.-</ecNumber>
    </submittedName>
</protein>
<reference evidence="8 9" key="1">
    <citation type="submission" date="2023-06" db="EMBL/GenBank/DDBJ databases">
        <authorList>
            <person name="Oyuntsetseg B."/>
            <person name="Kim S.B."/>
        </authorList>
    </citation>
    <scope>NUCLEOTIDE SEQUENCE [LARGE SCALE GENOMIC DNA]</scope>
    <source>
        <strain evidence="8 9">2-15</strain>
    </source>
</reference>
<organism evidence="8 9">
    <name type="scientific">Amycolatopsis carbonis</name>
    <dbReference type="NCBI Taxonomy" id="715471"/>
    <lineage>
        <taxon>Bacteria</taxon>
        <taxon>Bacillati</taxon>
        <taxon>Actinomycetota</taxon>
        <taxon>Actinomycetes</taxon>
        <taxon>Pseudonocardiales</taxon>
        <taxon>Pseudonocardiaceae</taxon>
        <taxon>Amycolatopsis</taxon>
    </lineage>
</organism>
<dbReference type="InterPro" id="IPR037069">
    <property type="entry name" value="AcylCoA_DH/ox_N_sf"/>
</dbReference>
<dbReference type="PANTHER" id="PTHR43884">
    <property type="entry name" value="ACYL-COA DEHYDROGENASE"/>
    <property type="match status" value="1"/>
</dbReference>
<dbReference type="RefSeq" id="WP_285968703.1">
    <property type="nucleotide sequence ID" value="NZ_CP127294.1"/>
</dbReference>
<dbReference type="EMBL" id="CP127294">
    <property type="protein sequence ID" value="WIX77969.1"/>
    <property type="molecule type" value="Genomic_DNA"/>
</dbReference>
<evidence type="ECO:0000256" key="5">
    <source>
        <dbReference type="ARBA" id="ARBA00023002"/>
    </source>
</evidence>
<dbReference type="GO" id="GO:0003995">
    <property type="term" value="F:acyl-CoA dehydrogenase activity"/>
    <property type="evidence" value="ECO:0007669"/>
    <property type="project" value="TreeGrafter"/>
</dbReference>
<dbReference type="AlphaFoldDB" id="A0A9Y2IDK2"/>
<dbReference type="GO" id="GO:0050660">
    <property type="term" value="F:flavin adenine dinucleotide binding"/>
    <property type="evidence" value="ECO:0007669"/>
    <property type="project" value="InterPro"/>
</dbReference>
<evidence type="ECO:0000256" key="1">
    <source>
        <dbReference type="ARBA" id="ARBA00001974"/>
    </source>
</evidence>
<evidence type="ECO:0000259" key="7">
    <source>
        <dbReference type="Pfam" id="PF02771"/>
    </source>
</evidence>
<feature type="domain" description="Acyl-CoA dehydrogenase/oxidase N-terminal" evidence="7">
    <location>
        <begin position="13"/>
        <end position="124"/>
    </location>
</feature>
<dbReference type="Pfam" id="PF02771">
    <property type="entry name" value="Acyl-CoA_dh_N"/>
    <property type="match status" value="1"/>
</dbReference>
<comment type="similarity">
    <text evidence="2">Belongs to the acyl-CoA dehydrogenase family.</text>
</comment>
<gene>
    <name evidence="8" type="ORF">QRX50_42335</name>
</gene>
<proteinExistence type="inferred from homology"/>
<evidence type="ECO:0000256" key="4">
    <source>
        <dbReference type="ARBA" id="ARBA00022827"/>
    </source>
</evidence>